<protein>
    <submittedName>
        <fullName evidence="1 2">Uncharacterized protein</fullName>
    </submittedName>
</protein>
<evidence type="ECO:0000313" key="1">
    <source>
        <dbReference type="EMBL" id="AES98833.1"/>
    </source>
</evidence>
<organism evidence="1 3">
    <name type="scientific">Medicago truncatula</name>
    <name type="common">Barrel medic</name>
    <name type="synonym">Medicago tribuloides</name>
    <dbReference type="NCBI Taxonomy" id="3880"/>
    <lineage>
        <taxon>Eukaryota</taxon>
        <taxon>Viridiplantae</taxon>
        <taxon>Streptophyta</taxon>
        <taxon>Embryophyta</taxon>
        <taxon>Tracheophyta</taxon>
        <taxon>Spermatophyta</taxon>
        <taxon>Magnoliopsida</taxon>
        <taxon>eudicotyledons</taxon>
        <taxon>Gunneridae</taxon>
        <taxon>Pentapetalae</taxon>
        <taxon>rosids</taxon>
        <taxon>fabids</taxon>
        <taxon>Fabales</taxon>
        <taxon>Fabaceae</taxon>
        <taxon>Papilionoideae</taxon>
        <taxon>50 kb inversion clade</taxon>
        <taxon>NPAAA clade</taxon>
        <taxon>Hologalegina</taxon>
        <taxon>IRL clade</taxon>
        <taxon>Trifolieae</taxon>
        <taxon>Medicago</taxon>
    </lineage>
</organism>
<proteinExistence type="predicted"/>
<sequence>MQNTRRDLHRNTTLYNIIRDSGTVSANLTRDSIKKITPALGQKSLYCRQCDKIFCMFLVG</sequence>
<keyword evidence="3" id="KW-1185">Reference proteome</keyword>
<dbReference type="Proteomes" id="UP000002051">
    <property type="component" value="Chromosome 5"/>
</dbReference>
<name>G7JZQ7_MEDTR</name>
<dbReference type="PaxDb" id="3880-AES98833"/>
<dbReference type="AlphaFoldDB" id="G7JZQ7"/>
<dbReference type="EMBL" id="CM001221">
    <property type="protein sequence ID" value="AES98833.1"/>
    <property type="molecule type" value="Genomic_DNA"/>
</dbReference>
<accession>G7JZQ7</accession>
<dbReference type="HOGENOM" id="CLU_2945217_0_0_1"/>
<reference evidence="2" key="3">
    <citation type="submission" date="2015-04" db="UniProtKB">
        <authorList>
            <consortium name="EnsemblPlants"/>
        </authorList>
    </citation>
    <scope>IDENTIFICATION</scope>
    <source>
        <strain evidence="2">cv. Jemalong A17</strain>
    </source>
</reference>
<reference evidence="1 3" key="1">
    <citation type="journal article" date="2011" name="Nature">
        <title>The Medicago genome provides insight into the evolution of rhizobial symbioses.</title>
        <authorList>
            <person name="Young N.D."/>
            <person name="Debelle F."/>
            <person name="Oldroyd G.E."/>
            <person name="Geurts R."/>
            <person name="Cannon S.B."/>
            <person name="Udvardi M.K."/>
            <person name="Benedito V.A."/>
            <person name="Mayer K.F."/>
            <person name="Gouzy J."/>
            <person name="Schoof H."/>
            <person name="Van de Peer Y."/>
            <person name="Proost S."/>
            <person name="Cook D.R."/>
            <person name="Meyers B.C."/>
            <person name="Spannagl M."/>
            <person name="Cheung F."/>
            <person name="De Mita S."/>
            <person name="Krishnakumar V."/>
            <person name="Gundlach H."/>
            <person name="Zhou S."/>
            <person name="Mudge J."/>
            <person name="Bharti A.K."/>
            <person name="Murray J.D."/>
            <person name="Naoumkina M.A."/>
            <person name="Rosen B."/>
            <person name="Silverstein K.A."/>
            <person name="Tang H."/>
            <person name="Rombauts S."/>
            <person name="Zhao P.X."/>
            <person name="Zhou P."/>
            <person name="Barbe V."/>
            <person name="Bardou P."/>
            <person name="Bechner M."/>
            <person name="Bellec A."/>
            <person name="Berger A."/>
            <person name="Berges H."/>
            <person name="Bidwell S."/>
            <person name="Bisseling T."/>
            <person name="Choisne N."/>
            <person name="Couloux A."/>
            <person name="Denny R."/>
            <person name="Deshpande S."/>
            <person name="Dai X."/>
            <person name="Doyle J.J."/>
            <person name="Dudez A.M."/>
            <person name="Farmer A.D."/>
            <person name="Fouteau S."/>
            <person name="Franken C."/>
            <person name="Gibelin C."/>
            <person name="Gish J."/>
            <person name="Goldstein S."/>
            <person name="Gonzalez A.J."/>
            <person name="Green P.J."/>
            <person name="Hallab A."/>
            <person name="Hartog M."/>
            <person name="Hua A."/>
            <person name="Humphray S.J."/>
            <person name="Jeong D.H."/>
            <person name="Jing Y."/>
            <person name="Jocker A."/>
            <person name="Kenton S.M."/>
            <person name="Kim D.J."/>
            <person name="Klee K."/>
            <person name="Lai H."/>
            <person name="Lang C."/>
            <person name="Lin S."/>
            <person name="Macmil S.L."/>
            <person name="Magdelenat G."/>
            <person name="Matthews L."/>
            <person name="McCorrison J."/>
            <person name="Monaghan E.L."/>
            <person name="Mun J.H."/>
            <person name="Najar F.Z."/>
            <person name="Nicholson C."/>
            <person name="Noirot C."/>
            <person name="O'Bleness M."/>
            <person name="Paule C.R."/>
            <person name="Poulain J."/>
            <person name="Prion F."/>
            <person name="Qin B."/>
            <person name="Qu C."/>
            <person name="Retzel E.F."/>
            <person name="Riddle C."/>
            <person name="Sallet E."/>
            <person name="Samain S."/>
            <person name="Samson N."/>
            <person name="Sanders I."/>
            <person name="Saurat O."/>
            <person name="Scarpelli C."/>
            <person name="Schiex T."/>
            <person name="Segurens B."/>
            <person name="Severin A.J."/>
            <person name="Sherrier D.J."/>
            <person name="Shi R."/>
            <person name="Sims S."/>
            <person name="Singer S.R."/>
            <person name="Sinharoy S."/>
            <person name="Sterck L."/>
            <person name="Viollet A."/>
            <person name="Wang B.B."/>
            <person name="Wang K."/>
            <person name="Wang M."/>
            <person name="Wang X."/>
            <person name="Warfsmann J."/>
            <person name="Weissenbach J."/>
            <person name="White D.D."/>
            <person name="White J.D."/>
            <person name="Wiley G.B."/>
            <person name="Wincker P."/>
            <person name="Xing Y."/>
            <person name="Yang L."/>
            <person name="Yao Z."/>
            <person name="Ying F."/>
            <person name="Zhai J."/>
            <person name="Zhou L."/>
            <person name="Zuber A."/>
            <person name="Denarie J."/>
            <person name="Dixon R.A."/>
            <person name="May G.D."/>
            <person name="Schwartz D.C."/>
            <person name="Rogers J."/>
            <person name="Quetier F."/>
            <person name="Town C.D."/>
            <person name="Roe B.A."/>
        </authorList>
    </citation>
    <scope>NUCLEOTIDE SEQUENCE [LARGE SCALE GENOMIC DNA]</scope>
    <source>
        <strain evidence="1">A17</strain>
        <strain evidence="2 3">cv. Jemalong A17</strain>
    </source>
</reference>
<dbReference type="EnsemblPlants" id="AES98833">
    <property type="protein sequence ID" value="AES98833"/>
    <property type="gene ID" value="MTR_5g073360"/>
</dbReference>
<gene>
    <name evidence="1" type="ordered locus">MTR_5g073360</name>
</gene>
<evidence type="ECO:0000313" key="3">
    <source>
        <dbReference type="Proteomes" id="UP000002051"/>
    </source>
</evidence>
<reference evidence="1 3" key="2">
    <citation type="journal article" date="2014" name="BMC Genomics">
        <title>An improved genome release (version Mt4.0) for the model legume Medicago truncatula.</title>
        <authorList>
            <person name="Tang H."/>
            <person name="Krishnakumar V."/>
            <person name="Bidwell S."/>
            <person name="Rosen B."/>
            <person name="Chan A."/>
            <person name="Zhou S."/>
            <person name="Gentzbittel L."/>
            <person name="Childs K.L."/>
            <person name="Yandell M."/>
            <person name="Gundlach H."/>
            <person name="Mayer K.F."/>
            <person name="Schwartz D.C."/>
            <person name="Town C.D."/>
        </authorList>
    </citation>
    <scope>GENOME REANNOTATION</scope>
    <source>
        <strain evidence="2 3">cv. Jemalong A17</strain>
    </source>
</reference>
<evidence type="ECO:0000313" key="2">
    <source>
        <dbReference type="EnsemblPlants" id="AES98833"/>
    </source>
</evidence>